<sequence length="120" mass="12789">MDIAIILLIIGLVCSIASFFLGNSSSKSADELEKISISLHQETNGLKKRLKAVEEELMIGVGPLSSGGRAKAKEKTVHVIIINQILSLHSQGYSISDIAMRSSLSNDEVIAVLQSKGVIA</sequence>
<reference evidence="1" key="2">
    <citation type="submission" date="2021-09" db="EMBL/GenBank/DDBJ databases">
        <authorList>
            <person name="Gilroy R."/>
        </authorList>
    </citation>
    <scope>NUCLEOTIDE SEQUENCE</scope>
    <source>
        <strain evidence="1">CHK171-7178</strain>
    </source>
</reference>
<evidence type="ECO:0000313" key="2">
    <source>
        <dbReference type="Proteomes" id="UP000698173"/>
    </source>
</evidence>
<evidence type="ECO:0008006" key="3">
    <source>
        <dbReference type="Google" id="ProtNLM"/>
    </source>
</evidence>
<proteinExistence type="predicted"/>
<dbReference type="AlphaFoldDB" id="A0A921FXX9"/>
<reference evidence="1" key="1">
    <citation type="journal article" date="2021" name="PeerJ">
        <title>Extensive microbial diversity within the chicken gut microbiome revealed by metagenomics and culture.</title>
        <authorList>
            <person name="Gilroy R."/>
            <person name="Ravi A."/>
            <person name="Getino M."/>
            <person name="Pursley I."/>
            <person name="Horton D.L."/>
            <person name="Alikhan N.F."/>
            <person name="Baker D."/>
            <person name="Gharbi K."/>
            <person name="Hall N."/>
            <person name="Watson M."/>
            <person name="Adriaenssens E.M."/>
            <person name="Foster-Nyarko E."/>
            <person name="Jarju S."/>
            <person name="Secka A."/>
            <person name="Antonio M."/>
            <person name="Oren A."/>
            <person name="Chaudhuri R.R."/>
            <person name="La Ragione R."/>
            <person name="Hildebrand F."/>
            <person name="Pallen M.J."/>
        </authorList>
    </citation>
    <scope>NUCLEOTIDE SEQUENCE</scope>
    <source>
        <strain evidence="1">CHK171-7178</strain>
    </source>
</reference>
<comment type="caution">
    <text evidence="1">The sequence shown here is derived from an EMBL/GenBank/DDBJ whole genome shotgun (WGS) entry which is preliminary data.</text>
</comment>
<gene>
    <name evidence="1" type="ORF">K8V56_00225</name>
</gene>
<name>A0A921FXX9_SPOPS</name>
<accession>A0A921FXX9</accession>
<dbReference type="Proteomes" id="UP000698173">
    <property type="component" value="Unassembled WGS sequence"/>
</dbReference>
<dbReference type="EMBL" id="DYWT01000003">
    <property type="protein sequence ID" value="HJF30196.1"/>
    <property type="molecule type" value="Genomic_DNA"/>
</dbReference>
<organism evidence="1 2">
    <name type="scientific">Sporosarcina psychrophila</name>
    <name type="common">Bacillus psychrophilus</name>
    <dbReference type="NCBI Taxonomy" id="1476"/>
    <lineage>
        <taxon>Bacteria</taxon>
        <taxon>Bacillati</taxon>
        <taxon>Bacillota</taxon>
        <taxon>Bacilli</taxon>
        <taxon>Bacillales</taxon>
        <taxon>Caryophanaceae</taxon>
        <taxon>Sporosarcina</taxon>
    </lineage>
</organism>
<evidence type="ECO:0000313" key="1">
    <source>
        <dbReference type="EMBL" id="HJF30196.1"/>
    </source>
</evidence>
<protein>
    <recommendedName>
        <fullName evidence="3">Resolvase HTH domain-containing protein</fullName>
    </recommendedName>
</protein>